<evidence type="ECO:0000313" key="1">
    <source>
        <dbReference type="EnsemblProtists" id="PYU1_T008151"/>
    </source>
</evidence>
<dbReference type="HOGENOM" id="CLU_1790791_0_0_1"/>
<organism evidence="1 2">
    <name type="scientific">Globisporangium ultimum (strain ATCC 200006 / CBS 805.95 / DAOM BR144)</name>
    <name type="common">Pythium ultimum</name>
    <dbReference type="NCBI Taxonomy" id="431595"/>
    <lineage>
        <taxon>Eukaryota</taxon>
        <taxon>Sar</taxon>
        <taxon>Stramenopiles</taxon>
        <taxon>Oomycota</taxon>
        <taxon>Peronosporomycetes</taxon>
        <taxon>Pythiales</taxon>
        <taxon>Pythiaceae</taxon>
        <taxon>Globisporangium</taxon>
    </lineage>
</organism>
<protein>
    <submittedName>
        <fullName evidence="1">Uncharacterized protein</fullName>
    </submittedName>
</protein>
<sequence>MSCVVTIWLGMRCSAFYEVLVDSMHIEGELSSSNLHYLPEGLVSSTHALKYLHLDVHPFLSKLPSFHGLTNMKRIELALMLAIDELPSFESLVRLEQLNVVYLSSLRRLPDLAPLVNFRKLTLVGCNPLCCNGFWGVCETWLRCT</sequence>
<dbReference type="Gene3D" id="3.80.10.10">
    <property type="entry name" value="Ribonuclease Inhibitor"/>
    <property type="match status" value="1"/>
</dbReference>
<dbReference type="Proteomes" id="UP000019132">
    <property type="component" value="Unassembled WGS sequence"/>
</dbReference>
<keyword evidence="2" id="KW-1185">Reference proteome</keyword>
<reference evidence="2" key="2">
    <citation type="submission" date="2010-04" db="EMBL/GenBank/DDBJ databases">
        <authorList>
            <person name="Buell R."/>
            <person name="Hamilton J."/>
            <person name="Hostetler J."/>
        </authorList>
    </citation>
    <scope>NUCLEOTIDE SEQUENCE [LARGE SCALE GENOMIC DNA]</scope>
    <source>
        <strain evidence="2">DAOM:BR144</strain>
    </source>
</reference>
<evidence type="ECO:0000313" key="2">
    <source>
        <dbReference type="Proteomes" id="UP000019132"/>
    </source>
</evidence>
<dbReference type="SUPFAM" id="SSF52058">
    <property type="entry name" value="L domain-like"/>
    <property type="match status" value="1"/>
</dbReference>
<dbReference type="EnsemblProtists" id="PYU1_T008151">
    <property type="protein sequence ID" value="PYU1_T008151"/>
    <property type="gene ID" value="PYU1_G008135"/>
</dbReference>
<dbReference type="InterPro" id="IPR032675">
    <property type="entry name" value="LRR_dom_sf"/>
</dbReference>
<reference evidence="1" key="3">
    <citation type="submission" date="2015-02" db="UniProtKB">
        <authorList>
            <consortium name="EnsemblProtists"/>
        </authorList>
    </citation>
    <scope>IDENTIFICATION</scope>
    <source>
        <strain evidence="1">DAOM BR144</strain>
    </source>
</reference>
<dbReference type="EMBL" id="GL376619">
    <property type="status" value="NOT_ANNOTATED_CDS"/>
    <property type="molecule type" value="Genomic_DNA"/>
</dbReference>
<dbReference type="InParanoid" id="K3WT57"/>
<dbReference type="AlphaFoldDB" id="K3WT57"/>
<reference evidence="2" key="1">
    <citation type="journal article" date="2010" name="Genome Biol.">
        <title>Genome sequence of the necrotrophic plant pathogen Pythium ultimum reveals original pathogenicity mechanisms and effector repertoire.</title>
        <authorList>
            <person name="Levesque C.A."/>
            <person name="Brouwer H."/>
            <person name="Cano L."/>
            <person name="Hamilton J.P."/>
            <person name="Holt C."/>
            <person name="Huitema E."/>
            <person name="Raffaele S."/>
            <person name="Robideau G.P."/>
            <person name="Thines M."/>
            <person name="Win J."/>
            <person name="Zerillo M.M."/>
            <person name="Beakes G.W."/>
            <person name="Boore J.L."/>
            <person name="Busam D."/>
            <person name="Dumas B."/>
            <person name="Ferriera S."/>
            <person name="Fuerstenberg S.I."/>
            <person name="Gachon C.M."/>
            <person name="Gaulin E."/>
            <person name="Govers F."/>
            <person name="Grenville-Briggs L."/>
            <person name="Horner N."/>
            <person name="Hostetler J."/>
            <person name="Jiang R.H."/>
            <person name="Johnson J."/>
            <person name="Krajaejun T."/>
            <person name="Lin H."/>
            <person name="Meijer H.J."/>
            <person name="Moore B."/>
            <person name="Morris P."/>
            <person name="Phuntmart V."/>
            <person name="Puiu D."/>
            <person name="Shetty J."/>
            <person name="Stajich J.E."/>
            <person name="Tripathy S."/>
            <person name="Wawra S."/>
            <person name="van West P."/>
            <person name="Whitty B.R."/>
            <person name="Coutinho P.M."/>
            <person name="Henrissat B."/>
            <person name="Martin F."/>
            <person name="Thomas P.D."/>
            <person name="Tyler B.M."/>
            <person name="De Vries R.P."/>
            <person name="Kamoun S."/>
            <person name="Yandell M."/>
            <person name="Tisserat N."/>
            <person name="Buell C.R."/>
        </authorList>
    </citation>
    <scope>NUCLEOTIDE SEQUENCE</scope>
    <source>
        <strain evidence="2">DAOM:BR144</strain>
    </source>
</reference>
<proteinExistence type="predicted"/>
<name>K3WT57_GLOUD</name>
<accession>K3WT57</accession>
<dbReference type="VEuPathDB" id="FungiDB:PYU1_G008135"/>